<gene>
    <name evidence="1" type="ORF">CEXT_133111</name>
</gene>
<dbReference type="Proteomes" id="UP001054945">
    <property type="component" value="Unassembled WGS sequence"/>
</dbReference>
<evidence type="ECO:0000313" key="2">
    <source>
        <dbReference type="Proteomes" id="UP001054945"/>
    </source>
</evidence>
<evidence type="ECO:0000313" key="1">
    <source>
        <dbReference type="EMBL" id="GIY67181.1"/>
    </source>
</evidence>
<proteinExistence type="predicted"/>
<reference evidence="1 2" key="1">
    <citation type="submission" date="2021-06" db="EMBL/GenBank/DDBJ databases">
        <title>Caerostris extrusa draft genome.</title>
        <authorList>
            <person name="Kono N."/>
            <person name="Arakawa K."/>
        </authorList>
    </citation>
    <scope>NUCLEOTIDE SEQUENCE [LARGE SCALE GENOMIC DNA]</scope>
</reference>
<name>A0AAV4VAN6_CAEEX</name>
<comment type="caution">
    <text evidence="1">The sequence shown here is derived from an EMBL/GenBank/DDBJ whole genome shotgun (WGS) entry which is preliminary data.</text>
</comment>
<sequence>MTPQYGHSFENESFEMFSSLKIFELPNTSSCNHDESPRCCHGKSLPLPTNGKKISSLSLRLLKQFARKRELLTSPGYCRACNCAFYFQLAPSRSLSFLPKPSTLPTRLATFSFFF</sequence>
<dbReference type="EMBL" id="BPLR01014213">
    <property type="protein sequence ID" value="GIY67181.1"/>
    <property type="molecule type" value="Genomic_DNA"/>
</dbReference>
<keyword evidence="2" id="KW-1185">Reference proteome</keyword>
<dbReference type="AlphaFoldDB" id="A0AAV4VAN6"/>
<accession>A0AAV4VAN6</accession>
<organism evidence="1 2">
    <name type="scientific">Caerostris extrusa</name>
    <name type="common">Bark spider</name>
    <name type="synonym">Caerostris bankana</name>
    <dbReference type="NCBI Taxonomy" id="172846"/>
    <lineage>
        <taxon>Eukaryota</taxon>
        <taxon>Metazoa</taxon>
        <taxon>Ecdysozoa</taxon>
        <taxon>Arthropoda</taxon>
        <taxon>Chelicerata</taxon>
        <taxon>Arachnida</taxon>
        <taxon>Araneae</taxon>
        <taxon>Araneomorphae</taxon>
        <taxon>Entelegynae</taxon>
        <taxon>Araneoidea</taxon>
        <taxon>Araneidae</taxon>
        <taxon>Caerostris</taxon>
    </lineage>
</organism>
<protein>
    <submittedName>
        <fullName evidence="1">Uncharacterized protein</fullName>
    </submittedName>
</protein>